<dbReference type="eggNOG" id="KOG0123">
    <property type="taxonomic scope" value="Eukaryota"/>
</dbReference>
<dbReference type="InterPro" id="IPR000504">
    <property type="entry name" value="RRM_dom"/>
</dbReference>
<dbReference type="Pfam" id="PF00076">
    <property type="entry name" value="RRM_1"/>
    <property type="match status" value="1"/>
</dbReference>
<dbReference type="InterPro" id="IPR012677">
    <property type="entry name" value="Nucleotide-bd_a/b_plait_sf"/>
</dbReference>
<name>E1Z7X2_CHLVA</name>
<feature type="region of interest" description="Disordered" evidence="3">
    <location>
        <begin position="237"/>
        <end position="262"/>
    </location>
</feature>
<feature type="compositionally biased region" description="Low complexity" evidence="3">
    <location>
        <begin position="485"/>
        <end position="501"/>
    </location>
</feature>
<keyword evidence="1 2" id="KW-0694">RNA-binding</keyword>
<evidence type="ECO:0000256" key="1">
    <source>
        <dbReference type="ARBA" id="ARBA00022884"/>
    </source>
</evidence>
<feature type="domain" description="RRM" evidence="4">
    <location>
        <begin position="510"/>
        <end position="586"/>
    </location>
</feature>
<sequence>MEGAWASRKNLSELQLRRSQLAKCQVVLTKLRGHVGEAATAAVLAGAFVRVKQKGAYHLRRITAAHLQDDGSLPVLELEGVDKPVRGEDCSDSSPFVAGADALYEATGRAELRRLQQELAAAGGQVVIDRATSAAAIWRVKVVLAWAPRLEEYLQDMGISRLAADMQDARMLTAQANSLDPPLRLPVVPGYHPSACSAPPHPSGSLASMPSQAEAVPGPMQPHPALLKVHLPQRHPSGLQAGYAPSPGASPTAATSPPIALEQAPSDGRFAELLVFGLPSGSTHGSLATFFRGFYPSVHSAKVWAPLASRGEVCRQCASVRFMSREERDAAAREMSGRILGGKAITVALPEAEQQPGAAPAAEQPMGPSPSGLPPTFKLHVKGMPSDATAATLADLFSQQYCSVLWASLVPQRMADAGLVARGFGLAVQRGFVGFGLRSERDAAVREMHGRKWSGCSIAVEMPLGEAPPQPCSAPADGSSAEPTAAQHQPSQAVAQQQAPAGDVSAHDGFPLFVVNVGDSMSSQELLRYFRERYSSVQSASLAMACKVGGAGVPKGYGTVRFGSDAERRRARAEMDGHVLPGGRKIGTGLPPGTTSPPPEATKGKKQHRQNAAQAAADAAVEGVAAPAGPAAGLGQHAPHAPQTDSSAQQQPAAAAAAAAAAPQELGWPANLLARGEGRGVVAQVHPPAVVPFFAVPLPAAMCGEQWRQQQPQLQIFPSGLSSTGYIALGPGGAAATAGVAEAPGAPPTSSSAGGGAADPAAAAPQAAGCAAILEREAHPGCGADSRGAAPQPGTAAQPGTGRGAALQP</sequence>
<feature type="region of interest" description="Disordered" evidence="3">
    <location>
        <begin position="737"/>
        <end position="761"/>
    </location>
</feature>
<dbReference type="KEGG" id="cvr:CHLNCDRAFT_142161"/>
<feature type="compositionally biased region" description="Low complexity" evidence="3">
    <location>
        <begin position="241"/>
        <end position="258"/>
    </location>
</feature>
<feature type="region of interest" description="Disordered" evidence="3">
    <location>
        <begin position="577"/>
        <end position="660"/>
    </location>
</feature>
<proteinExistence type="predicted"/>
<dbReference type="InParanoid" id="E1Z7X2"/>
<evidence type="ECO:0000256" key="3">
    <source>
        <dbReference type="SAM" id="MobiDB-lite"/>
    </source>
</evidence>
<dbReference type="EMBL" id="GL433838">
    <property type="protein sequence ID" value="EFN58243.1"/>
    <property type="molecule type" value="Genomic_DNA"/>
</dbReference>
<feature type="compositionally biased region" description="Low complexity" evidence="3">
    <location>
        <begin position="788"/>
        <end position="800"/>
    </location>
</feature>
<dbReference type="STRING" id="554065.E1Z7X2"/>
<evidence type="ECO:0000313" key="5">
    <source>
        <dbReference type="EMBL" id="EFN58243.1"/>
    </source>
</evidence>
<evidence type="ECO:0000256" key="2">
    <source>
        <dbReference type="PROSITE-ProRule" id="PRU00176"/>
    </source>
</evidence>
<protein>
    <recommendedName>
        <fullName evidence="4">RRM domain-containing protein</fullName>
    </recommendedName>
</protein>
<dbReference type="RefSeq" id="XP_005850345.1">
    <property type="nucleotide sequence ID" value="XM_005850283.1"/>
</dbReference>
<evidence type="ECO:0000313" key="6">
    <source>
        <dbReference type="Proteomes" id="UP000008141"/>
    </source>
</evidence>
<reference evidence="5 6" key="1">
    <citation type="journal article" date="2010" name="Plant Cell">
        <title>The Chlorella variabilis NC64A genome reveals adaptation to photosymbiosis, coevolution with viruses, and cryptic sex.</title>
        <authorList>
            <person name="Blanc G."/>
            <person name="Duncan G."/>
            <person name="Agarkova I."/>
            <person name="Borodovsky M."/>
            <person name="Gurnon J."/>
            <person name="Kuo A."/>
            <person name="Lindquist E."/>
            <person name="Lucas S."/>
            <person name="Pangilinan J."/>
            <person name="Polle J."/>
            <person name="Salamov A."/>
            <person name="Terry A."/>
            <person name="Yamada T."/>
            <person name="Dunigan D.D."/>
            <person name="Grigoriev I.V."/>
            <person name="Claverie J.M."/>
            <person name="Van Etten J.L."/>
        </authorList>
    </citation>
    <scope>NUCLEOTIDE SEQUENCE [LARGE SCALE GENOMIC DNA]</scope>
    <source>
        <strain evidence="5 6">NC64A</strain>
    </source>
</reference>
<dbReference type="PROSITE" id="PS50102">
    <property type="entry name" value="RRM"/>
    <property type="match status" value="2"/>
</dbReference>
<dbReference type="AlphaFoldDB" id="E1Z7X2"/>
<dbReference type="OrthoDB" id="10669244at2759"/>
<dbReference type="Proteomes" id="UP000008141">
    <property type="component" value="Unassembled WGS sequence"/>
</dbReference>
<evidence type="ECO:0000259" key="4">
    <source>
        <dbReference type="PROSITE" id="PS50102"/>
    </source>
</evidence>
<dbReference type="SMART" id="SM00360">
    <property type="entry name" value="RRM"/>
    <property type="match status" value="3"/>
</dbReference>
<dbReference type="InterPro" id="IPR035979">
    <property type="entry name" value="RBD_domain_sf"/>
</dbReference>
<dbReference type="Gene3D" id="3.30.70.330">
    <property type="match status" value="3"/>
</dbReference>
<dbReference type="GeneID" id="17357368"/>
<organism evidence="6">
    <name type="scientific">Chlorella variabilis</name>
    <name type="common">Green alga</name>
    <dbReference type="NCBI Taxonomy" id="554065"/>
    <lineage>
        <taxon>Eukaryota</taxon>
        <taxon>Viridiplantae</taxon>
        <taxon>Chlorophyta</taxon>
        <taxon>core chlorophytes</taxon>
        <taxon>Trebouxiophyceae</taxon>
        <taxon>Chlorellales</taxon>
        <taxon>Chlorellaceae</taxon>
        <taxon>Chlorella clade</taxon>
        <taxon>Chlorella</taxon>
    </lineage>
</organism>
<feature type="domain" description="RRM" evidence="4">
    <location>
        <begin position="271"/>
        <end position="352"/>
    </location>
</feature>
<feature type="region of interest" description="Disordered" evidence="3">
    <location>
        <begin position="467"/>
        <end position="503"/>
    </location>
</feature>
<feature type="region of interest" description="Disordered" evidence="3">
    <location>
        <begin position="194"/>
        <end position="224"/>
    </location>
</feature>
<accession>E1Z7X2</accession>
<feature type="region of interest" description="Disordered" evidence="3">
    <location>
        <begin position="780"/>
        <end position="809"/>
    </location>
</feature>
<feature type="compositionally biased region" description="Low complexity" evidence="3">
    <location>
        <begin position="612"/>
        <end position="660"/>
    </location>
</feature>
<dbReference type="SUPFAM" id="SSF54928">
    <property type="entry name" value="RNA-binding domain, RBD"/>
    <property type="match status" value="2"/>
</dbReference>
<gene>
    <name evidence="5" type="ORF">CHLNCDRAFT_142161</name>
</gene>
<keyword evidence="6" id="KW-1185">Reference proteome</keyword>
<dbReference type="PANTHER" id="PTHR48025">
    <property type="entry name" value="OS02G0815200 PROTEIN"/>
    <property type="match status" value="1"/>
</dbReference>
<dbReference type="GO" id="GO:0003729">
    <property type="term" value="F:mRNA binding"/>
    <property type="evidence" value="ECO:0007669"/>
    <property type="project" value="TreeGrafter"/>
</dbReference>
<dbReference type="PANTHER" id="PTHR48025:SF1">
    <property type="entry name" value="RRM DOMAIN-CONTAINING PROTEIN"/>
    <property type="match status" value="1"/>
</dbReference>
<dbReference type="InterPro" id="IPR050502">
    <property type="entry name" value="Euk_RNA-bind_prot"/>
</dbReference>